<feature type="domain" description="Adenine deaminase C-terminal" evidence="6">
    <location>
        <begin position="119"/>
        <end position="268"/>
    </location>
</feature>
<evidence type="ECO:0000259" key="6">
    <source>
        <dbReference type="Pfam" id="PF13382"/>
    </source>
</evidence>
<feature type="non-terminal residue" evidence="7">
    <location>
        <position position="268"/>
    </location>
</feature>
<protein>
    <recommendedName>
        <fullName evidence="2">adenine deaminase</fullName>
        <ecNumber evidence="2">3.5.4.2</ecNumber>
    </recommendedName>
</protein>
<name>X1UUU4_9ZZZZ</name>
<evidence type="ECO:0000256" key="2">
    <source>
        <dbReference type="ARBA" id="ARBA00012782"/>
    </source>
</evidence>
<evidence type="ECO:0000256" key="4">
    <source>
        <dbReference type="ARBA" id="ARBA00047720"/>
    </source>
</evidence>
<dbReference type="EMBL" id="BARW01022146">
    <property type="protein sequence ID" value="GAI96119.1"/>
    <property type="molecule type" value="Genomic_DNA"/>
</dbReference>
<dbReference type="InterPro" id="IPR006680">
    <property type="entry name" value="Amidohydro-rel"/>
</dbReference>
<evidence type="ECO:0000313" key="7">
    <source>
        <dbReference type="EMBL" id="GAI96119.1"/>
    </source>
</evidence>
<reference evidence="7" key="1">
    <citation type="journal article" date="2014" name="Front. Microbiol.">
        <title>High frequency of phylogenetically diverse reductive dehalogenase-homologous genes in deep subseafloor sedimentary metagenomes.</title>
        <authorList>
            <person name="Kawai M."/>
            <person name="Futagami T."/>
            <person name="Toyoda A."/>
            <person name="Takaki Y."/>
            <person name="Nishi S."/>
            <person name="Hori S."/>
            <person name="Arai W."/>
            <person name="Tsubouchi T."/>
            <person name="Morono Y."/>
            <person name="Uchiyama I."/>
            <person name="Ito T."/>
            <person name="Fujiyama A."/>
            <person name="Inagaki F."/>
            <person name="Takami H."/>
        </authorList>
    </citation>
    <scope>NUCLEOTIDE SEQUENCE</scope>
    <source>
        <strain evidence="7">Expedition CK06-06</strain>
    </source>
</reference>
<feature type="non-terminal residue" evidence="7">
    <location>
        <position position="1"/>
    </location>
</feature>
<comment type="similarity">
    <text evidence="1">Belongs to the metallo-dependent hydrolases superfamily. Adenine deaminase family.</text>
</comment>
<dbReference type="Pfam" id="PF01979">
    <property type="entry name" value="Amidohydro_1"/>
    <property type="match status" value="1"/>
</dbReference>
<comment type="catalytic activity">
    <reaction evidence="4">
        <text>adenine + H2O + H(+) = hypoxanthine + NH4(+)</text>
        <dbReference type="Rhea" id="RHEA:23688"/>
        <dbReference type="ChEBI" id="CHEBI:15377"/>
        <dbReference type="ChEBI" id="CHEBI:15378"/>
        <dbReference type="ChEBI" id="CHEBI:16708"/>
        <dbReference type="ChEBI" id="CHEBI:17368"/>
        <dbReference type="ChEBI" id="CHEBI:28938"/>
        <dbReference type="EC" id="3.5.4.2"/>
    </reaction>
</comment>
<dbReference type="InterPro" id="IPR011059">
    <property type="entry name" value="Metal-dep_hydrolase_composite"/>
</dbReference>
<evidence type="ECO:0000259" key="5">
    <source>
        <dbReference type="Pfam" id="PF01979"/>
    </source>
</evidence>
<dbReference type="PANTHER" id="PTHR11113:SF2">
    <property type="entry name" value="ADENINE DEAMINASE"/>
    <property type="match status" value="1"/>
</dbReference>
<sequence>EGHIDSLVKMAIGEGLDPITAIQLATINAAEYFGLRHRGAIAPGYRADLVAFDDFESLRIEKVFSGGQLVAEEGRIVPGPLKEVAAHVRGSVNVNWAGVNLKIPARGRRAKVIGVIPDQIVTEKLNEEVKVEDGLAVADVERDILKIAVIERHKGTGNTGLGFVRGFGLKRGAIASSVAHDSHNIIVVGTDDADMMAAVECVAAIGGGLAAVENGAVRARLPLPIAGLMSDQPLQMVREEMDELLAVAQEMGSRLHDPFMTISFLALP</sequence>
<organism evidence="7">
    <name type="scientific">marine sediment metagenome</name>
    <dbReference type="NCBI Taxonomy" id="412755"/>
    <lineage>
        <taxon>unclassified sequences</taxon>
        <taxon>metagenomes</taxon>
        <taxon>ecological metagenomes</taxon>
    </lineage>
</organism>
<dbReference type="InterPro" id="IPR026912">
    <property type="entry name" value="Adenine_deam_C"/>
</dbReference>
<keyword evidence="3" id="KW-0378">Hydrolase</keyword>
<evidence type="ECO:0000256" key="3">
    <source>
        <dbReference type="ARBA" id="ARBA00022801"/>
    </source>
</evidence>
<comment type="caution">
    <text evidence="7">The sequence shown here is derived from an EMBL/GenBank/DDBJ whole genome shotgun (WGS) entry which is preliminary data.</text>
</comment>
<gene>
    <name evidence="7" type="ORF">S12H4_37052</name>
</gene>
<dbReference type="Gene3D" id="2.30.40.10">
    <property type="entry name" value="Urease, subunit C, domain 1"/>
    <property type="match status" value="1"/>
</dbReference>
<dbReference type="Pfam" id="PF13382">
    <property type="entry name" value="Adenine_deam_C"/>
    <property type="match status" value="1"/>
</dbReference>
<dbReference type="EC" id="3.5.4.2" evidence="2"/>
<evidence type="ECO:0000256" key="1">
    <source>
        <dbReference type="ARBA" id="ARBA00006773"/>
    </source>
</evidence>
<dbReference type="GO" id="GO:0000034">
    <property type="term" value="F:adenine deaminase activity"/>
    <property type="evidence" value="ECO:0007669"/>
    <property type="project" value="UniProtKB-EC"/>
</dbReference>
<feature type="domain" description="Amidohydrolase-related" evidence="5">
    <location>
        <begin position="8"/>
        <end position="70"/>
    </location>
</feature>
<dbReference type="AlphaFoldDB" id="X1UUU4"/>
<accession>X1UUU4</accession>
<proteinExistence type="inferred from homology"/>
<dbReference type="SUPFAM" id="SSF51338">
    <property type="entry name" value="Composite domain of metallo-dependent hydrolases"/>
    <property type="match status" value="1"/>
</dbReference>
<dbReference type="PANTHER" id="PTHR11113">
    <property type="entry name" value="N-ACETYLGLUCOSAMINE-6-PHOSPHATE DEACETYLASE"/>
    <property type="match status" value="1"/>
</dbReference>